<evidence type="ECO:0000256" key="8">
    <source>
        <dbReference type="SAM" id="MobiDB-lite"/>
    </source>
</evidence>
<evidence type="ECO:0000256" key="6">
    <source>
        <dbReference type="RuleBase" id="RU367031"/>
    </source>
</evidence>
<dbReference type="Gene3D" id="3.30.1330.80">
    <property type="entry name" value="Hypothetical protein, similar to alpha- acetolactate decarboxylase, domain 2"/>
    <property type="match status" value="1"/>
</dbReference>
<feature type="coiled-coil region" evidence="7">
    <location>
        <begin position="414"/>
        <end position="441"/>
    </location>
</feature>
<dbReference type="EMBL" id="JAXIOK010000005">
    <property type="protein sequence ID" value="KAK4770328.1"/>
    <property type="molecule type" value="Genomic_DNA"/>
</dbReference>
<evidence type="ECO:0000313" key="11">
    <source>
        <dbReference type="Proteomes" id="UP001345219"/>
    </source>
</evidence>
<comment type="function">
    <text evidence="6">Transcription factor that specifically binds AT-rich DNA sequences related to the nuclear matrix attachment regions (MARs).</text>
</comment>
<evidence type="ECO:0000256" key="4">
    <source>
        <dbReference type="ARBA" id="ARBA00023163"/>
    </source>
</evidence>
<feature type="region of interest" description="Disordered" evidence="8">
    <location>
        <begin position="95"/>
        <end position="128"/>
    </location>
</feature>
<keyword evidence="11" id="KW-1185">Reference proteome</keyword>
<dbReference type="Pfam" id="PF03763">
    <property type="entry name" value="Remorin_C"/>
    <property type="match status" value="1"/>
</dbReference>
<dbReference type="PANTHER" id="PTHR31500:SF9">
    <property type="entry name" value="AT-HOOK MOTIF NUCLEAR-LOCALIZED PROTEIN 9"/>
    <property type="match status" value="1"/>
</dbReference>
<protein>
    <recommendedName>
        <fullName evidence="6">AT-hook motif nuclear-localized protein</fullName>
    </recommendedName>
</protein>
<evidence type="ECO:0000313" key="10">
    <source>
        <dbReference type="EMBL" id="KAK4770328.1"/>
    </source>
</evidence>
<organism evidence="10 11">
    <name type="scientific">Trapa incisa</name>
    <dbReference type="NCBI Taxonomy" id="236973"/>
    <lineage>
        <taxon>Eukaryota</taxon>
        <taxon>Viridiplantae</taxon>
        <taxon>Streptophyta</taxon>
        <taxon>Embryophyta</taxon>
        <taxon>Tracheophyta</taxon>
        <taxon>Spermatophyta</taxon>
        <taxon>Magnoliopsida</taxon>
        <taxon>eudicotyledons</taxon>
        <taxon>Gunneridae</taxon>
        <taxon>Pentapetalae</taxon>
        <taxon>rosids</taxon>
        <taxon>malvids</taxon>
        <taxon>Myrtales</taxon>
        <taxon>Lythraceae</taxon>
        <taxon>Trapa</taxon>
    </lineage>
</organism>
<reference evidence="10 11" key="1">
    <citation type="journal article" date="2023" name="Hortic Res">
        <title>Pangenome of water caltrop reveals structural variations and asymmetric subgenome divergence after allopolyploidization.</title>
        <authorList>
            <person name="Zhang X."/>
            <person name="Chen Y."/>
            <person name="Wang L."/>
            <person name="Yuan Y."/>
            <person name="Fang M."/>
            <person name="Shi L."/>
            <person name="Lu R."/>
            <person name="Comes H.P."/>
            <person name="Ma Y."/>
            <person name="Chen Y."/>
            <person name="Huang G."/>
            <person name="Zhou Y."/>
            <person name="Zheng Z."/>
            <person name="Qiu Y."/>
        </authorList>
    </citation>
    <scope>NUCLEOTIDE SEQUENCE [LARGE SCALE GENOMIC DNA]</scope>
    <source>
        <tissue evidence="10">Roots</tissue>
    </source>
</reference>
<dbReference type="Proteomes" id="UP001345219">
    <property type="component" value="Chromosome 24"/>
</dbReference>
<evidence type="ECO:0000259" key="9">
    <source>
        <dbReference type="PROSITE" id="PS51742"/>
    </source>
</evidence>
<dbReference type="InterPro" id="IPR005516">
    <property type="entry name" value="Remorin_C"/>
</dbReference>
<keyword evidence="7" id="KW-0175">Coiled coil</keyword>
<dbReference type="InterPro" id="IPR005175">
    <property type="entry name" value="PPC_dom"/>
</dbReference>
<gene>
    <name evidence="10" type="ORF">SAY87_030860</name>
</gene>
<dbReference type="PANTHER" id="PTHR31500">
    <property type="entry name" value="AT-HOOK MOTIF NUCLEAR-LOCALIZED PROTEIN 9"/>
    <property type="match status" value="1"/>
</dbReference>
<dbReference type="AlphaFoldDB" id="A0AAN7QMH2"/>
<comment type="subcellular location">
    <subcellularLocation>
        <location evidence="6">Nucleus</location>
    </subcellularLocation>
</comment>
<keyword evidence="3 6" id="KW-0238">DNA-binding</keyword>
<dbReference type="GO" id="GO:0005634">
    <property type="term" value="C:nucleus"/>
    <property type="evidence" value="ECO:0007669"/>
    <property type="project" value="UniProtKB-SubCell"/>
</dbReference>
<keyword evidence="4 6" id="KW-0804">Transcription</keyword>
<evidence type="ECO:0000256" key="1">
    <source>
        <dbReference type="ARBA" id="ARBA00005711"/>
    </source>
</evidence>
<evidence type="ECO:0000256" key="2">
    <source>
        <dbReference type="ARBA" id="ARBA00023015"/>
    </source>
</evidence>
<dbReference type="CDD" id="cd11378">
    <property type="entry name" value="DUF296"/>
    <property type="match status" value="1"/>
</dbReference>
<keyword evidence="5 6" id="KW-0539">Nucleus</keyword>
<comment type="similarity">
    <text evidence="1">Belongs to the remorin family.</text>
</comment>
<dbReference type="Pfam" id="PF03479">
    <property type="entry name" value="PCC"/>
    <property type="match status" value="1"/>
</dbReference>
<evidence type="ECO:0000256" key="3">
    <source>
        <dbReference type="ARBA" id="ARBA00023125"/>
    </source>
</evidence>
<sequence length="489" mass="52248">MDRTDTMGGPYYSIHRGISGTQPLNAASMQFQSNYGSGSLASTLQPDPPSPGGFCALTAIPTAPAEPLKRKRGRPRKYGSDGSFSLALSSASISPYAPLGHPQKRGRGRPLGSGRKQQLASSGEWISGSAGTGFTPHIITVAAGEDISTKIMAFAQQGSRAICILSAMGSVSTVSLRQASNTGGSVTYEGCFEILCLSGSYLLTDNSGSPHRSGGLSISLASPDGRVIGGGVGGILIAARPVQVILGSFFLGGSKAKNKKGDGSQGAAVQDDMIGNQISTTINQNLTQPSLGTWRYSQPSNMEDIHSDIDLMRRVHRVLFSARACACTHSVKRHQNPCLSASWRMSYNLLPQVTSGSIVPVRKASADRDLALAEVEKEKKASFIRAWEDGEKAKAENKAQKKIAVTAAWENSKKAAKEAELRKIEEQLEKKKAEYGEKMKNKMAMIHKQAEEKKAVIEARRGEEVLKAEETAAKYRATGNMPKKLLGCF</sequence>
<dbReference type="InterPro" id="IPR039605">
    <property type="entry name" value="AHL"/>
</dbReference>
<feature type="domain" description="PPC" evidence="9">
    <location>
        <begin position="131"/>
        <end position="273"/>
    </location>
</feature>
<accession>A0AAN7QMH2</accession>
<proteinExistence type="inferred from homology"/>
<evidence type="ECO:0000256" key="7">
    <source>
        <dbReference type="SAM" id="Coils"/>
    </source>
</evidence>
<dbReference type="SUPFAM" id="SSF117856">
    <property type="entry name" value="AF0104/ALDC/Ptd012-like"/>
    <property type="match status" value="1"/>
</dbReference>
<comment type="domain">
    <text evidence="6">The PPC domain mediates interactions between AHL proteins.</text>
</comment>
<dbReference type="CDD" id="cd22249">
    <property type="entry name" value="UDM1_RNF168_RNF169-like"/>
    <property type="match status" value="1"/>
</dbReference>
<name>A0AAN7QMH2_9MYRT</name>
<dbReference type="PROSITE" id="PS51742">
    <property type="entry name" value="PPC"/>
    <property type="match status" value="1"/>
</dbReference>
<feature type="region of interest" description="Disordered" evidence="8">
    <location>
        <begin position="39"/>
        <end position="58"/>
    </location>
</feature>
<keyword evidence="2 6" id="KW-0805">Transcription regulation</keyword>
<evidence type="ECO:0000256" key="5">
    <source>
        <dbReference type="ARBA" id="ARBA00023242"/>
    </source>
</evidence>
<comment type="caution">
    <text evidence="10">The sequence shown here is derived from an EMBL/GenBank/DDBJ whole genome shotgun (WGS) entry which is preliminary data.</text>
</comment>
<dbReference type="GO" id="GO:0003680">
    <property type="term" value="F:minor groove of adenine-thymine-rich DNA binding"/>
    <property type="evidence" value="ECO:0007669"/>
    <property type="project" value="UniProtKB-UniRule"/>
</dbReference>